<name>A0A430UL04_THESC</name>
<feature type="non-terminal residue" evidence="10">
    <location>
        <position position="178"/>
    </location>
</feature>
<dbReference type="Pfam" id="PF02277">
    <property type="entry name" value="DBI_PRT"/>
    <property type="match status" value="1"/>
</dbReference>
<comment type="catalytic activity">
    <reaction evidence="9">
        <text>5,6-dimethylbenzimidazole + nicotinate beta-D-ribonucleotide = alpha-ribazole 5'-phosphate + nicotinate + H(+)</text>
        <dbReference type="Rhea" id="RHEA:11196"/>
        <dbReference type="ChEBI" id="CHEBI:15378"/>
        <dbReference type="ChEBI" id="CHEBI:15890"/>
        <dbReference type="ChEBI" id="CHEBI:32544"/>
        <dbReference type="ChEBI" id="CHEBI:57502"/>
        <dbReference type="ChEBI" id="CHEBI:57918"/>
        <dbReference type="EC" id="2.4.2.21"/>
    </reaction>
</comment>
<dbReference type="EMBL" id="PEMG01000461">
    <property type="protein sequence ID" value="RTI04319.1"/>
    <property type="molecule type" value="Genomic_DNA"/>
</dbReference>
<dbReference type="PANTHER" id="PTHR43463">
    <property type="entry name" value="NICOTINATE-NUCLEOTIDE--DIMETHYLBENZIMIDAZOLE PHOSPHORIBOSYLTRANSFERASE"/>
    <property type="match status" value="1"/>
</dbReference>
<protein>
    <recommendedName>
        <fullName evidence="4">Nicotinate-nucleotide--dimethylbenzimidazole phosphoribosyltransferase</fullName>
        <ecNumber evidence="3">2.4.2.21</ecNumber>
    </recommendedName>
    <alternativeName>
        <fullName evidence="8">N(1)-alpha-phosphoribosyltransferase</fullName>
    </alternativeName>
</protein>
<evidence type="ECO:0000256" key="5">
    <source>
        <dbReference type="ARBA" id="ARBA00022573"/>
    </source>
</evidence>
<evidence type="ECO:0000256" key="6">
    <source>
        <dbReference type="ARBA" id="ARBA00022676"/>
    </source>
</evidence>
<accession>A0A430UL04</accession>
<evidence type="ECO:0000256" key="7">
    <source>
        <dbReference type="ARBA" id="ARBA00022679"/>
    </source>
</evidence>
<evidence type="ECO:0000256" key="1">
    <source>
        <dbReference type="ARBA" id="ARBA00005049"/>
    </source>
</evidence>
<gene>
    <name evidence="10" type="ORF">CSW30_13510</name>
</gene>
<comment type="caution">
    <text evidence="10">The sequence shown here is derived from an EMBL/GenBank/DDBJ whole genome shotgun (WGS) entry which is preliminary data.</text>
</comment>
<dbReference type="GO" id="GO:0008939">
    <property type="term" value="F:nicotinate-nucleotide-dimethylbenzimidazole phosphoribosyltransferase activity"/>
    <property type="evidence" value="ECO:0007669"/>
    <property type="project" value="UniProtKB-EC"/>
</dbReference>
<evidence type="ECO:0000313" key="10">
    <source>
        <dbReference type="EMBL" id="RTI04319.1"/>
    </source>
</evidence>
<dbReference type="EC" id="2.4.2.21" evidence="3"/>
<reference evidence="10 11" key="1">
    <citation type="journal article" date="2019" name="Extremophiles">
        <title>Biogeography of thermophiles and predominance of Thermus scotoductus in domestic water heaters.</title>
        <authorList>
            <person name="Wilpiszeski R.L."/>
            <person name="Zhang Z."/>
            <person name="House C.H."/>
        </authorList>
    </citation>
    <scope>NUCLEOTIDE SEQUENCE [LARGE SCALE GENOMIC DNA]</scope>
    <source>
        <strain evidence="10 11">17_S17</strain>
    </source>
</reference>
<dbReference type="InterPro" id="IPR036087">
    <property type="entry name" value="Nict_dMeBzImd_PRibTrfase_sf"/>
</dbReference>
<dbReference type="UniPathway" id="UPA00061">
    <property type="reaction ID" value="UER00516"/>
</dbReference>
<dbReference type="InterPro" id="IPR023195">
    <property type="entry name" value="Nict_dMeBzImd_PRibTrfase_N"/>
</dbReference>
<proteinExistence type="inferred from homology"/>
<dbReference type="CDD" id="cd02439">
    <property type="entry name" value="DMB-PRT_CobT"/>
    <property type="match status" value="1"/>
</dbReference>
<evidence type="ECO:0000256" key="4">
    <source>
        <dbReference type="ARBA" id="ARBA00015486"/>
    </source>
</evidence>
<evidence type="ECO:0000256" key="3">
    <source>
        <dbReference type="ARBA" id="ARBA00011991"/>
    </source>
</evidence>
<dbReference type="Proteomes" id="UP000287173">
    <property type="component" value="Unassembled WGS sequence"/>
</dbReference>
<evidence type="ECO:0000313" key="11">
    <source>
        <dbReference type="Proteomes" id="UP000287173"/>
    </source>
</evidence>
<dbReference type="GO" id="GO:0009236">
    <property type="term" value="P:cobalamin biosynthetic process"/>
    <property type="evidence" value="ECO:0007669"/>
    <property type="project" value="UniProtKB-KW"/>
</dbReference>
<comment type="pathway">
    <text evidence="1">Nucleoside biosynthesis; alpha-ribazole biosynthesis; alpha-ribazole from 5,6-dimethylbenzimidazole: step 1/2.</text>
</comment>
<keyword evidence="6 10" id="KW-0328">Glycosyltransferase</keyword>
<dbReference type="RefSeq" id="WP_172962557.1">
    <property type="nucleotide sequence ID" value="NZ_PEMG01000461.1"/>
</dbReference>
<dbReference type="InterPro" id="IPR003200">
    <property type="entry name" value="Nict_dMeBzImd_PRibTrfase"/>
</dbReference>
<sequence>MGYQEVLQAARERMERLTKPPRSLGHLEEVAVRLAAIQGRLKPELGLGAVVVAAADHGVVAEGVSAYPQEVTYQMVLNFLRGGAAINQLAQVADCRVYVLDVGVKGDLPQHPGLLKRKVRPGTGNLAREAAMTLEEAEKALLAGQEAARIAIAQGATLLAAGDMGIGNTTAASALTAA</sequence>
<dbReference type="Gene3D" id="3.40.50.10210">
    <property type="match status" value="1"/>
</dbReference>
<evidence type="ECO:0000256" key="2">
    <source>
        <dbReference type="ARBA" id="ARBA00007110"/>
    </source>
</evidence>
<dbReference type="AlphaFoldDB" id="A0A430UL04"/>
<keyword evidence="7 10" id="KW-0808">Transferase</keyword>
<organism evidence="10 11">
    <name type="scientific">Thermus scotoductus</name>
    <dbReference type="NCBI Taxonomy" id="37636"/>
    <lineage>
        <taxon>Bacteria</taxon>
        <taxon>Thermotogati</taxon>
        <taxon>Deinococcota</taxon>
        <taxon>Deinococci</taxon>
        <taxon>Thermales</taxon>
        <taxon>Thermaceae</taxon>
        <taxon>Thermus</taxon>
    </lineage>
</organism>
<keyword evidence="5" id="KW-0169">Cobalamin biosynthesis</keyword>
<evidence type="ECO:0000256" key="8">
    <source>
        <dbReference type="ARBA" id="ARBA00030686"/>
    </source>
</evidence>
<dbReference type="SUPFAM" id="SSF52733">
    <property type="entry name" value="Nicotinate mononucleotide:5,6-dimethylbenzimidazole phosphoribosyltransferase (CobT)"/>
    <property type="match status" value="1"/>
</dbReference>
<dbReference type="Gene3D" id="1.10.1610.10">
    <property type="match status" value="1"/>
</dbReference>
<comment type="similarity">
    <text evidence="2">Belongs to the CobT family.</text>
</comment>
<dbReference type="PANTHER" id="PTHR43463:SF1">
    <property type="entry name" value="NICOTINATE-NUCLEOTIDE--DIMETHYLBENZIMIDAZOLE PHOSPHORIBOSYLTRANSFERASE"/>
    <property type="match status" value="1"/>
</dbReference>
<evidence type="ECO:0000256" key="9">
    <source>
        <dbReference type="ARBA" id="ARBA00047340"/>
    </source>
</evidence>